<dbReference type="EMBL" id="JALZWP010000005">
    <property type="protein sequence ID" value="MCL1628379.1"/>
    <property type="molecule type" value="Genomic_DNA"/>
</dbReference>
<dbReference type="PANTHER" id="PTHR12835:SF5">
    <property type="entry name" value="BIOTIN--PROTEIN LIGASE"/>
    <property type="match status" value="1"/>
</dbReference>
<dbReference type="InterPro" id="IPR004408">
    <property type="entry name" value="Biotin_CoA_COase_ligase"/>
</dbReference>
<dbReference type="PROSITE" id="PS51733">
    <property type="entry name" value="BPL_LPL_CATALYTIC"/>
    <property type="match status" value="1"/>
</dbReference>
<comment type="catalytic activity">
    <reaction evidence="4">
        <text>biotin + L-lysyl-[protein] + ATP = N(6)-biotinyl-L-lysyl-[protein] + AMP + diphosphate + H(+)</text>
        <dbReference type="Rhea" id="RHEA:11756"/>
        <dbReference type="Rhea" id="RHEA-COMP:9752"/>
        <dbReference type="Rhea" id="RHEA-COMP:10505"/>
        <dbReference type="ChEBI" id="CHEBI:15378"/>
        <dbReference type="ChEBI" id="CHEBI:29969"/>
        <dbReference type="ChEBI" id="CHEBI:30616"/>
        <dbReference type="ChEBI" id="CHEBI:33019"/>
        <dbReference type="ChEBI" id="CHEBI:57586"/>
        <dbReference type="ChEBI" id="CHEBI:83144"/>
        <dbReference type="ChEBI" id="CHEBI:456215"/>
        <dbReference type="EC" id="6.3.4.15"/>
    </reaction>
</comment>
<accession>A0ABT0M0I5</accession>
<evidence type="ECO:0000313" key="7">
    <source>
        <dbReference type="Proteomes" id="UP001202550"/>
    </source>
</evidence>
<dbReference type="Proteomes" id="UP001202550">
    <property type="component" value="Unassembled WGS sequence"/>
</dbReference>
<dbReference type="SUPFAM" id="SSF55681">
    <property type="entry name" value="Class II aaRS and biotin synthetases"/>
    <property type="match status" value="1"/>
</dbReference>
<dbReference type="Gene3D" id="2.30.30.100">
    <property type="match status" value="1"/>
</dbReference>
<dbReference type="InterPro" id="IPR004143">
    <property type="entry name" value="BPL_LPL_catalytic"/>
</dbReference>
<dbReference type="GO" id="GO:0004077">
    <property type="term" value="F:biotin--[biotin carboxyl-carrier protein] ligase activity"/>
    <property type="evidence" value="ECO:0007669"/>
    <property type="project" value="UniProtKB-EC"/>
</dbReference>
<gene>
    <name evidence="6" type="ORF">M3N55_06515</name>
</gene>
<dbReference type="InterPro" id="IPR045864">
    <property type="entry name" value="aa-tRNA-synth_II/BPL/LPL"/>
</dbReference>
<evidence type="ECO:0000256" key="4">
    <source>
        <dbReference type="ARBA" id="ARBA00047846"/>
    </source>
</evidence>
<dbReference type="InterPro" id="IPR003142">
    <property type="entry name" value="BPL_C"/>
</dbReference>
<dbReference type="Pfam" id="PF03099">
    <property type="entry name" value="BPL_LplA_LipB"/>
    <property type="match status" value="1"/>
</dbReference>
<keyword evidence="1 6" id="KW-0436">Ligase</keyword>
<comment type="caution">
    <text evidence="6">The sequence shown here is derived from an EMBL/GenBank/DDBJ whole genome shotgun (WGS) entry which is preliminary data.</text>
</comment>
<reference evidence="6 7" key="1">
    <citation type="submission" date="2022-05" db="EMBL/GenBank/DDBJ databases">
        <title>Seasonal and diel survey of microbial diversity of the Tyrrhenian coast.</title>
        <authorList>
            <person name="Gattoni G."/>
            <person name="Corral P."/>
        </authorList>
    </citation>
    <scope>NUCLEOTIDE SEQUENCE [LARGE SCALE GENOMIC DNA]</scope>
    <source>
        <strain evidence="6 7">V10</strain>
    </source>
</reference>
<evidence type="ECO:0000256" key="1">
    <source>
        <dbReference type="ARBA" id="ARBA00022598"/>
    </source>
</evidence>
<dbReference type="RefSeq" id="WP_249057613.1">
    <property type="nucleotide sequence ID" value="NZ_JALZWP010000005.1"/>
</dbReference>
<feature type="domain" description="BPL/LPL catalytic" evidence="5">
    <location>
        <begin position="5"/>
        <end position="182"/>
    </location>
</feature>
<dbReference type="NCBIfam" id="TIGR00121">
    <property type="entry name" value="birA_ligase"/>
    <property type="match status" value="1"/>
</dbReference>
<dbReference type="Pfam" id="PF02237">
    <property type="entry name" value="BPL_C"/>
    <property type="match status" value="1"/>
</dbReference>
<organism evidence="6 7">
    <name type="scientific">Roseinatronobacter domitianus</name>
    <dbReference type="NCBI Taxonomy" id="2940293"/>
    <lineage>
        <taxon>Bacteria</taxon>
        <taxon>Pseudomonadati</taxon>
        <taxon>Pseudomonadota</taxon>
        <taxon>Alphaproteobacteria</taxon>
        <taxon>Rhodobacterales</taxon>
        <taxon>Paracoccaceae</taxon>
        <taxon>Roseinatronobacter</taxon>
    </lineage>
</organism>
<keyword evidence="7" id="KW-1185">Reference proteome</keyword>
<dbReference type="CDD" id="cd16442">
    <property type="entry name" value="BPL"/>
    <property type="match status" value="1"/>
</dbReference>
<proteinExistence type="predicted"/>
<dbReference type="EC" id="6.3.4.15" evidence="3"/>
<dbReference type="Gene3D" id="3.30.930.10">
    <property type="entry name" value="Bira Bifunctional Protein, Domain 2"/>
    <property type="match status" value="1"/>
</dbReference>
<protein>
    <recommendedName>
        <fullName evidence="3">biotin--[biotin carboxyl-carrier protein] ligase</fullName>
        <ecNumber evidence="3">6.3.4.15</ecNumber>
    </recommendedName>
</protein>
<evidence type="ECO:0000256" key="2">
    <source>
        <dbReference type="ARBA" id="ARBA00023267"/>
    </source>
</evidence>
<evidence type="ECO:0000313" key="6">
    <source>
        <dbReference type="EMBL" id="MCL1628379.1"/>
    </source>
</evidence>
<sequence>MPLSGNWPDGVGRSVLPQVDSTNAEAARRMAAFAGPEWILTLRQTAGRGRRGRVWHDPEGNFAASYLFRPEMPTAQAALYSFVTALALQEALTAATGRPDSFALKWPNDVLLHGAKLAGILLESAGPFLTIGIGVNLAAHPDADAGALRPVSLLGETGLRIAPEEFLDLLAPAFAHWQTQFTTYGFAPIRTAWLARAARLGEKITARTVTDSHEGTFEGIDDTGALLLRSAHGLRAIPAADVFF</sequence>
<evidence type="ECO:0000256" key="3">
    <source>
        <dbReference type="ARBA" id="ARBA00024227"/>
    </source>
</evidence>
<keyword evidence="2" id="KW-0092">Biotin</keyword>
<evidence type="ECO:0000259" key="5">
    <source>
        <dbReference type="PROSITE" id="PS51733"/>
    </source>
</evidence>
<name>A0ABT0M0I5_9RHOB</name>
<dbReference type="PANTHER" id="PTHR12835">
    <property type="entry name" value="BIOTIN PROTEIN LIGASE"/>
    <property type="match status" value="1"/>
</dbReference>